<comment type="caution">
    <text evidence="2">The sequence shown here is derived from an EMBL/GenBank/DDBJ whole genome shotgun (WGS) entry which is preliminary data.</text>
</comment>
<feature type="region of interest" description="Disordered" evidence="1">
    <location>
        <begin position="109"/>
        <end position="133"/>
    </location>
</feature>
<accession>A0A4R8M9G6</accession>
<proteinExistence type="predicted"/>
<sequence>MGSKKVRIVITGDSKMKALEEARKWVLQLEKEILEQRRNCRTRGLILLGTVLLGAISDEDVKFQIYEQFIEIDALQKSKNSTVESKKAAKEKAGKTVIALAKALSEKLKKEAAPAGQDASQGGTVPPSETNQS</sequence>
<keyword evidence="3" id="KW-1185">Reference proteome</keyword>
<dbReference type="AlphaFoldDB" id="A0A4R8M9G6"/>
<dbReference type="EMBL" id="SORI01000004">
    <property type="protein sequence ID" value="TDY61874.1"/>
    <property type="molecule type" value="Genomic_DNA"/>
</dbReference>
<organism evidence="2 3">
    <name type="scientific">Aminivibrio pyruvatiphilus</name>
    <dbReference type="NCBI Taxonomy" id="1005740"/>
    <lineage>
        <taxon>Bacteria</taxon>
        <taxon>Thermotogati</taxon>
        <taxon>Synergistota</taxon>
        <taxon>Synergistia</taxon>
        <taxon>Synergistales</taxon>
        <taxon>Aminobacteriaceae</taxon>
        <taxon>Aminivibrio</taxon>
    </lineage>
</organism>
<evidence type="ECO:0000313" key="3">
    <source>
        <dbReference type="Proteomes" id="UP000295066"/>
    </source>
</evidence>
<feature type="compositionally biased region" description="Polar residues" evidence="1">
    <location>
        <begin position="118"/>
        <end position="133"/>
    </location>
</feature>
<gene>
    <name evidence="2" type="ORF">C8D99_104118</name>
</gene>
<dbReference type="Proteomes" id="UP000295066">
    <property type="component" value="Unassembled WGS sequence"/>
</dbReference>
<dbReference type="RefSeq" id="WP_133956932.1">
    <property type="nucleotide sequence ID" value="NZ_SORI01000004.1"/>
</dbReference>
<protein>
    <submittedName>
        <fullName evidence="2">Uncharacterized protein</fullName>
    </submittedName>
</protein>
<name>A0A4R8M9G6_9BACT</name>
<reference evidence="2 3" key="1">
    <citation type="submission" date="2019-03" db="EMBL/GenBank/DDBJ databases">
        <title>Genomic Encyclopedia of Type Strains, Phase IV (KMG-IV): sequencing the most valuable type-strain genomes for metagenomic binning, comparative biology and taxonomic classification.</title>
        <authorList>
            <person name="Goeker M."/>
        </authorList>
    </citation>
    <scope>NUCLEOTIDE SEQUENCE [LARGE SCALE GENOMIC DNA]</scope>
    <source>
        <strain evidence="2 3">DSM 25964</strain>
    </source>
</reference>
<evidence type="ECO:0000313" key="2">
    <source>
        <dbReference type="EMBL" id="TDY61874.1"/>
    </source>
</evidence>
<evidence type="ECO:0000256" key="1">
    <source>
        <dbReference type="SAM" id="MobiDB-lite"/>
    </source>
</evidence>